<organism evidence="2 3">
    <name type="scientific">Lacipirellula parvula</name>
    <dbReference type="NCBI Taxonomy" id="2650471"/>
    <lineage>
        <taxon>Bacteria</taxon>
        <taxon>Pseudomonadati</taxon>
        <taxon>Planctomycetota</taxon>
        <taxon>Planctomycetia</taxon>
        <taxon>Pirellulales</taxon>
        <taxon>Lacipirellulaceae</taxon>
        <taxon>Lacipirellula</taxon>
    </lineage>
</organism>
<gene>
    <name evidence="2" type="ORF">PLANPX_2819</name>
</gene>
<reference evidence="3" key="1">
    <citation type="submission" date="2019-10" db="EMBL/GenBank/DDBJ databases">
        <title>Lacipirellula parvula gen. nov., sp. nov., representing a lineage of planctomycetes widespread in freshwater anoxic habitats, and description of the family Lacipirellulaceae.</title>
        <authorList>
            <person name="Dedysh S.N."/>
            <person name="Kulichevskaya I.S."/>
            <person name="Beletsky A.V."/>
            <person name="Rakitin A.L."/>
            <person name="Mardanov A.V."/>
            <person name="Ivanova A.A."/>
            <person name="Saltykova V.X."/>
            <person name="Rijpstra W.I.C."/>
            <person name="Sinninghe Damste J.S."/>
            <person name="Ravin N.V."/>
        </authorList>
    </citation>
    <scope>NUCLEOTIDE SEQUENCE [LARGE SCALE GENOMIC DNA]</scope>
    <source>
        <strain evidence="3">PX69</strain>
    </source>
</reference>
<keyword evidence="1" id="KW-1133">Transmembrane helix</keyword>
<dbReference type="Proteomes" id="UP000326837">
    <property type="component" value="Chromosome"/>
</dbReference>
<dbReference type="EMBL" id="AP021861">
    <property type="protein sequence ID" value="BBO33207.1"/>
    <property type="molecule type" value="Genomic_DNA"/>
</dbReference>
<keyword evidence="1" id="KW-0472">Membrane</keyword>
<evidence type="ECO:0000313" key="2">
    <source>
        <dbReference type="EMBL" id="BBO33207.1"/>
    </source>
</evidence>
<evidence type="ECO:0000313" key="3">
    <source>
        <dbReference type="Proteomes" id="UP000326837"/>
    </source>
</evidence>
<dbReference type="KEGG" id="lpav:PLANPX_2819"/>
<keyword evidence="1" id="KW-0812">Transmembrane</keyword>
<dbReference type="AlphaFoldDB" id="A0A5K7XB28"/>
<proteinExistence type="predicted"/>
<evidence type="ECO:0000256" key="1">
    <source>
        <dbReference type="SAM" id="Phobius"/>
    </source>
</evidence>
<keyword evidence="3" id="KW-1185">Reference proteome</keyword>
<protein>
    <submittedName>
        <fullName evidence="2">Uncharacterized protein</fullName>
    </submittedName>
</protein>
<accession>A0A5K7XB28</accession>
<sequence length="46" mass="5036">MSELLVASAICFIIGAMIVPGYAFLFAIAGALISIFSQRLFRKEQQ</sequence>
<feature type="transmembrane region" description="Helical" evidence="1">
    <location>
        <begin position="6"/>
        <end position="36"/>
    </location>
</feature>
<name>A0A5K7XB28_9BACT</name>